<dbReference type="EMBL" id="BIFS01000002">
    <property type="protein sequence ID" value="GCE24369.1"/>
    <property type="molecule type" value="Genomic_DNA"/>
</dbReference>
<dbReference type="GO" id="GO:0005886">
    <property type="term" value="C:plasma membrane"/>
    <property type="evidence" value="ECO:0007669"/>
    <property type="project" value="UniProtKB-SubCell"/>
</dbReference>
<evidence type="ECO:0000313" key="10">
    <source>
        <dbReference type="EMBL" id="GCE24369.1"/>
    </source>
</evidence>
<evidence type="ECO:0000256" key="7">
    <source>
        <dbReference type="ARBA" id="ARBA00024033"/>
    </source>
</evidence>
<accession>A0A402AZ30</accession>
<feature type="transmembrane region" description="Helical" evidence="9">
    <location>
        <begin position="318"/>
        <end position="337"/>
    </location>
</feature>
<feature type="region of interest" description="Disordered" evidence="8">
    <location>
        <begin position="473"/>
        <end position="505"/>
    </location>
</feature>
<comment type="caution">
    <text evidence="10">The sequence shown here is derived from an EMBL/GenBank/DDBJ whole genome shotgun (WGS) entry which is preliminary data.</text>
</comment>
<dbReference type="Pfam" id="PF09594">
    <property type="entry name" value="GT87"/>
    <property type="match status" value="1"/>
</dbReference>
<evidence type="ECO:0000256" key="6">
    <source>
        <dbReference type="ARBA" id="ARBA00023136"/>
    </source>
</evidence>
<dbReference type="RefSeq" id="WP_161978038.1">
    <property type="nucleotide sequence ID" value="NZ_BIFS01000002.1"/>
</dbReference>
<evidence type="ECO:0000256" key="5">
    <source>
        <dbReference type="ARBA" id="ARBA00022989"/>
    </source>
</evidence>
<comment type="subcellular location">
    <subcellularLocation>
        <location evidence="1">Cell membrane</location>
        <topology evidence="1">Multi-pass membrane protein</topology>
    </subcellularLocation>
</comment>
<keyword evidence="11" id="KW-1185">Reference proteome</keyword>
<keyword evidence="4 9" id="KW-0812">Transmembrane</keyword>
<keyword evidence="2" id="KW-1003">Cell membrane</keyword>
<keyword evidence="5 9" id="KW-1133">Transmembrane helix</keyword>
<feature type="transmembrane region" description="Helical" evidence="9">
    <location>
        <begin position="189"/>
        <end position="208"/>
    </location>
</feature>
<feature type="transmembrane region" description="Helical" evidence="9">
    <location>
        <begin position="12"/>
        <end position="38"/>
    </location>
</feature>
<name>A0A402AZ30_9CHLR</name>
<evidence type="ECO:0000256" key="8">
    <source>
        <dbReference type="SAM" id="MobiDB-lite"/>
    </source>
</evidence>
<evidence type="ECO:0000256" key="9">
    <source>
        <dbReference type="SAM" id="Phobius"/>
    </source>
</evidence>
<evidence type="ECO:0000313" key="11">
    <source>
        <dbReference type="Proteomes" id="UP000287188"/>
    </source>
</evidence>
<keyword evidence="3" id="KW-0808">Transferase</keyword>
<gene>
    <name evidence="10" type="ORF">KDK_81690</name>
</gene>
<dbReference type="AlphaFoldDB" id="A0A402AZ30"/>
<sequence>MEEMQRQLKTYGLIYLGVLIYLLFLISVAWTGWFNIFFSGAALHEGAKGIDFYQLPDGAWAFWHGGSLTGAALSDGSQYAQPNYANDNVYHVIFTLTLGSVLALFDPAQSPYIWLFCKAILSLLLVAYFVWSFRQHKHVGFAAFIILVNFSSYLELAAWQFHFVLNFFLLLFMILLVKRGSGIWIGVTYWLGMLVKPIGILLVPMLIFKGRWKLAAVGVGCFVLFSIIFLYQGIGKYYIDNLINNLSLSGTLGPNQIITLSALLHYMTHWPDFVYQGIQDCALLLVVFLGTLKRIALPKAVFLYMAYFLCFYEQVFEYQWSTLAYILAICVVTCPEFQTRRSMTCILLTCLPSCFIVLNWLHIDVQNMGNLGMIPGGTAWEWMVASKLLPLFLLLASVLVPDIPPIWKQLQAFWQAVRKVNARLGVFGDDLPASQPGVQIPLVVSGQRSGSLARSQALFWDYNVAEDVPTKLNEQPFTPLPSGTGEPEKIHPLNPPEAKIEGVEE</sequence>
<feature type="transmembrane region" description="Helical" evidence="9">
    <location>
        <begin position="111"/>
        <end position="131"/>
    </location>
</feature>
<evidence type="ECO:0000256" key="2">
    <source>
        <dbReference type="ARBA" id="ARBA00022475"/>
    </source>
</evidence>
<dbReference type="Proteomes" id="UP000287188">
    <property type="component" value="Unassembled WGS sequence"/>
</dbReference>
<dbReference type="GO" id="GO:0016758">
    <property type="term" value="F:hexosyltransferase activity"/>
    <property type="evidence" value="ECO:0007669"/>
    <property type="project" value="InterPro"/>
</dbReference>
<keyword evidence="6 9" id="KW-0472">Membrane</keyword>
<evidence type="ECO:0000256" key="1">
    <source>
        <dbReference type="ARBA" id="ARBA00004651"/>
    </source>
</evidence>
<feature type="transmembrane region" description="Helical" evidence="9">
    <location>
        <begin position="344"/>
        <end position="362"/>
    </location>
</feature>
<evidence type="ECO:0000256" key="3">
    <source>
        <dbReference type="ARBA" id="ARBA00022679"/>
    </source>
</evidence>
<feature type="transmembrane region" description="Helical" evidence="9">
    <location>
        <begin position="160"/>
        <end position="177"/>
    </location>
</feature>
<feature type="transmembrane region" description="Helical" evidence="9">
    <location>
        <begin position="382"/>
        <end position="400"/>
    </location>
</feature>
<evidence type="ECO:0000256" key="4">
    <source>
        <dbReference type="ARBA" id="ARBA00022692"/>
    </source>
</evidence>
<protein>
    <recommendedName>
        <fullName evidence="12">DUF2029 domain-containing protein</fullName>
    </recommendedName>
</protein>
<comment type="similarity">
    <text evidence="7">Belongs to the glycosyltransferase 87 family.</text>
</comment>
<feature type="transmembrane region" description="Helical" evidence="9">
    <location>
        <begin position="88"/>
        <end position="105"/>
    </location>
</feature>
<feature type="transmembrane region" description="Helical" evidence="9">
    <location>
        <begin position="214"/>
        <end position="234"/>
    </location>
</feature>
<organism evidence="10 11">
    <name type="scientific">Dictyobacter kobayashii</name>
    <dbReference type="NCBI Taxonomy" id="2014872"/>
    <lineage>
        <taxon>Bacteria</taxon>
        <taxon>Bacillati</taxon>
        <taxon>Chloroflexota</taxon>
        <taxon>Ktedonobacteria</taxon>
        <taxon>Ktedonobacterales</taxon>
        <taxon>Dictyobacteraceae</taxon>
        <taxon>Dictyobacter</taxon>
    </lineage>
</organism>
<dbReference type="InterPro" id="IPR018584">
    <property type="entry name" value="GT87"/>
</dbReference>
<reference evidence="11" key="1">
    <citation type="submission" date="2018-12" db="EMBL/GenBank/DDBJ databases">
        <title>Tengunoibacter tsumagoiensis gen. nov., sp. nov., Dictyobacter kobayashii sp. nov., D. alpinus sp. nov., and D. joshuensis sp. nov. and description of Dictyobacteraceae fam. nov. within the order Ktedonobacterales isolated from Tengu-no-mugimeshi.</title>
        <authorList>
            <person name="Wang C.M."/>
            <person name="Zheng Y."/>
            <person name="Sakai Y."/>
            <person name="Toyoda A."/>
            <person name="Minakuchi Y."/>
            <person name="Abe K."/>
            <person name="Yokota A."/>
            <person name="Yabe S."/>
        </authorList>
    </citation>
    <scope>NUCLEOTIDE SEQUENCE [LARGE SCALE GENOMIC DNA]</scope>
    <source>
        <strain evidence="11">Uno11</strain>
    </source>
</reference>
<evidence type="ECO:0008006" key="12">
    <source>
        <dbReference type="Google" id="ProtNLM"/>
    </source>
</evidence>
<proteinExistence type="inferred from homology"/>